<evidence type="ECO:0000313" key="2">
    <source>
        <dbReference type="EMBL" id="GFO06360.1"/>
    </source>
</evidence>
<keyword evidence="3" id="KW-1185">Reference proteome</keyword>
<dbReference type="EMBL" id="BLXT01003772">
    <property type="protein sequence ID" value="GFO06360.1"/>
    <property type="molecule type" value="Genomic_DNA"/>
</dbReference>
<evidence type="ECO:0000313" key="3">
    <source>
        <dbReference type="Proteomes" id="UP000735302"/>
    </source>
</evidence>
<sequence length="148" mass="16591">MTTRRHLLHMAIPDAREIRTKIANPLNIVHEDLSLVLLQNSSWEISTLVSTCLPPLCARDLRLKIDGLSWEEEEVESDTEEEEEEEVEGGRLRRRRRRRREEEKTKGGGGEKIEEEEEVVVEVVVLVVAAAAQATAARAVVAAATGIE</sequence>
<gene>
    <name evidence="2" type="ORF">PoB_003286500</name>
</gene>
<feature type="region of interest" description="Disordered" evidence="1">
    <location>
        <begin position="71"/>
        <end position="114"/>
    </location>
</feature>
<comment type="caution">
    <text evidence="2">The sequence shown here is derived from an EMBL/GenBank/DDBJ whole genome shotgun (WGS) entry which is preliminary data.</text>
</comment>
<organism evidence="2 3">
    <name type="scientific">Plakobranchus ocellatus</name>
    <dbReference type="NCBI Taxonomy" id="259542"/>
    <lineage>
        <taxon>Eukaryota</taxon>
        <taxon>Metazoa</taxon>
        <taxon>Spiralia</taxon>
        <taxon>Lophotrochozoa</taxon>
        <taxon>Mollusca</taxon>
        <taxon>Gastropoda</taxon>
        <taxon>Heterobranchia</taxon>
        <taxon>Euthyneura</taxon>
        <taxon>Panpulmonata</taxon>
        <taxon>Sacoglossa</taxon>
        <taxon>Placobranchoidea</taxon>
        <taxon>Plakobranchidae</taxon>
        <taxon>Plakobranchus</taxon>
    </lineage>
</organism>
<protein>
    <submittedName>
        <fullName evidence="2">Uncharacterized protein</fullName>
    </submittedName>
</protein>
<dbReference type="AlphaFoldDB" id="A0AAV4AHV7"/>
<evidence type="ECO:0000256" key="1">
    <source>
        <dbReference type="SAM" id="MobiDB-lite"/>
    </source>
</evidence>
<accession>A0AAV4AHV7</accession>
<feature type="compositionally biased region" description="Acidic residues" evidence="1">
    <location>
        <begin position="71"/>
        <end position="87"/>
    </location>
</feature>
<proteinExistence type="predicted"/>
<dbReference type="Proteomes" id="UP000735302">
    <property type="component" value="Unassembled WGS sequence"/>
</dbReference>
<name>A0AAV4AHV7_9GAST</name>
<reference evidence="2 3" key="1">
    <citation type="journal article" date="2021" name="Elife">
        <title>Chloroplast acquisition without the gene transfer in kleptoplastic sea slugs, Plakobranchus ocellatus.</title>
        <authorList>
            <person name="Maeda T."/>
            <person name="Takahashi S."/>
            <person name="Yoshida T."/>
            <person name="Shimamura S."/>
            <person name="Takaki Y."/>
            <person name="Nagai Y."/>
            <person name="Toyoda A."/>
            <person name="Suzuki Y."/>
            <person name="Arimoto A."/>
            <person name="Ishii H."/>
            <person name="Satoh N."/>
            <person name="Nishiyama T."/>
            <person name="Hasebe M."/>
            <person name="Maruyama T."/>
            <person name="Minagawa J."/>
            <person name="Obokata J."/>
            <person name="Shigenobu S."/>
        </authorList>
    </citation>
    <scope>NUCLEOTIDE SEQUENCE [LARGE SCALE GENOMIC DNA]</scope>
</reference>
<feature type="compositionally biased region" description="Basic and acidic residues" evidence="1">
    <location>
        <begin position="100"/>
        <end position="112"/>
    </location>
</feature>